<keyword evidence="1" id="KW-1133">Transmembrane helix</keyword>
<dbReference type="AlphaFoldDB" id="A0A0N4X5N6"/>
<sequence length="162" mass="17727">MCIFSACGQVVFGSIMVLCLILTAVAAFDGKLVPWNCLTDEDVCNPWEKAQKDFLIAVAVLLCLAILFQLSSLAWNIFTFWACCCKKYVIHPLMGLSLLVAIFLLAAVIVYVVMTQDEARGLITYRHHAYGYTFWLAVAALILALIDTVVAGVTVCVGEQGL</sequence>
<dbReference type="Pfam" id="PF06653">
    <property type="entry name" value="Claudin_3"/>
    <property type="match status" value="1"/>
</dbReference>
<proteinExistence type="predicted"/>
<dbReference type="OrthoDB" id="5823731at2759"/>
<feature type="transmembrane region" description="Helical" evidence="1">
    <location>
        <begin position="7"/>
        <end position="28"/>
    </location>
</feature>
<evidence type="ECO:0000313" key="2">
    <source>
        <dbReference type="EMBL" id="VDO78621.1"/>
    </source>
</evidence>
<organism evidence="4">
    <name type="scientific">Haemonchus placei</name>
    <name type="common">Barber's pole worm</name>
    <dbReference type="NCBI Taxonomy" id="6290"/>
    <lineage>
        <taxon>Eukaryota</taxon>
        <taxon>Metazoa</taxon>
        <taxon>Ecdysozoa</taxon>
        <taxon>Nematoda</taxon>
        <taxon>Chromadorea</taxon>
        <taxon>Rhabditida</taxon>
        <taxon>Rhabditina</taxon>
        <taxon>Rhabditomorpha</taxon>
        <taxon>Strongyloidea</taxon>
        <taxon>Trichostrongylidae</taxon>
        <taxon>Haemonchus</taxon>
    </lineage>
</organism>
<reference evidence="4" key="1">
    <citation type="submission" date="2017-02" db="UniProtKB">
        <authorList>
            <consortium name="WormBaseParasite"/>
        </authorList>
    </citation>
    <scope>IDENTIFICATION</scope>
</reference>
<keyword evidence="3" id="KW-1185">Reference proteome</keyword>
<reference evidence="2 3" key="2">
    <citation type="submission" date="2018-11" db="EMBL/GenBank/DDBJ databases">
        <authorList>
            <consortium name="Pathogen Informatics"/>
        </authorList>
    </citation>
    <scope>NUCLEOTIDE SEQUENCE [LARGE SCALE GENOMIC DNA]</scope>
    <source>
        <strain evidence="2 3">MHpl1</strain>
    </source>
</reference>
<feature type="transmembrane region" description="Helical" evidence="1">
    <location>
        <begin position="134"/>
        <end position="157"/>
    </location>
</feature>
<evidence type="ECO:0000313" key="3">
    <source>
        <dbReference type="Proteomes" id="UP000268014"/>
    </source>
</evidence>
<keyword evidence="1" id="KW-0472">Membrane</keyword>
<evidence type="ECO:0000256" key="1">
    <source>
        <dbReference type="SAM" id="Phobius"/>
    </source>
</evidence>
<dbReference type="WBParaSite" id="HPLM_0001967801-mRNA-1">
    <property type="protein sequence ID" value="HPLM_0001967801-mRNA-1"/>
    <property type="gene ID" value="HPLM_0001967801"/>
</dbReference>
<keyword evidence="1" id="KW-0812">Transmembrane</keyword>
<dbReference type="EMBL" id="UZAF01021497">
    <property type="protein sequence ID" value="VDO78621.1"/>
    <property type="molecule type" value="Genomic_DNA"/>
</dbReference>
<name>A0A0N4X5N6_HAEPC</name>
<dbReference type="Gene3D" id="1.20.140.150">
    <property type="match status" value="1"/>
</dbReference>
<dbReference type="PANTHER" id="PTHR37446">
    <property type="entry name" value="CLAUDIN-LIKE IN CAENORHABDITIS"/>
    <property type="match status" value="1"/>
</dbReference>
<dbReference type="OMA" id="MCIFSAC"/>
<dbReference type="Proteomes" id="UP000268014">
    <property type="component" value="Unassembled WGS sequence"/>
</dbReference>
<evidence type="ECO:0000313" key="4">
    <source>
        <dbReference type="WBParaSite" id="HPLM_0001967801-mRNA-1"/>
    </source>
</evidence>
<protein>
    <submittedName>
        <fullName evidence="4">MARVEL domain-containing protein</fullName>
    </submittedName>
</protein>
<gene>
    <name evidence="2" type="ORF">HPLM_LOCUS19670</name>
</gene>
<dbReference type="InterPro" id="IPR009545">
    <property type="entry name" value="Claudin-like"/>
</dbReference>
<feature type="transmembrane region" description="Helical" evidence="1">
    <location>
        <begin position="93"/>
        <end position="114"/>
    </location>
</feature>
<feature type="transmembrane region" description="Helical" evidence="1">
    <location>
        <begin position="54"/>
        <end position="81"/>
    </location>
</feature>
<accession>A0A0N4X5N6</accession>
<dbReference type="PANTHER" id="PTHR37446:SF1">
    <property type="entry name" value="CLAUDIN"/>
    <property type="match status" value="1"/>
</dbReference>